<dbReference type="GeneID" id="93609638"/>
<reference evidence="1 2" key="1">
    <citation type="journal article" date="2009" name="PLoS Genet.">
        <title>Genomic analysis of the basal lineage fungus Rhizopus oryzae reveals a whole-genome duplication.</title>
        <authorList>
            <person name="Ma L.-J."/>
            <person name="Ibrahim A.S."/>
            <person name="Skory C."/>
            <person name="Grabherr M.G."/>
            <person name="Burger G."/>
            <person name="Butler M."/>
            <person name="Elias M."/>
            <person name="Idnurm A."/>
            <person name="Lang B.F."/>
            <person name="Sone T."/>
            <person name="Abe A."/>
            <person name="Calvo S.E."/>
            <person name="Corrochano L.M."/>
            <person name="Engels R."/>
            <person name="Fu J."/>
            <person name="Hansberg W."/>
            <person name="Kim J.-M."/>
            <person name="Kodira C.D."/>
            <person name="Koehrsen M.J."/>
            <person name="Liu B."/>
            <person name="Miranda-Saavedra D."/>
            <person name="O'Leary S."/>
            <person name="Ortiz-Castellanos L."/>
            <person name="Poulter R."/>
            <person name="Rodriguez-Romero J."/>
            <person name="Ruiz-Herrera J."/>
            <person name="Shen Y.-Q."/>
            <person name="Zeng Q."/>
            <person name="Galagan J."/>
            <person name="Birren B.W."/>
            <person name="Cuomo C.A."/>
            <person name="Wickes B.L."/>
        </authorList>
    </citation>
    <scope>NUCLEOTIDE SEQUENCE [LARGE SCALE GENOMIC DNA]</scope>
    <source>
        <strain evidence="2">RA 99-880 / ATCC MYA-4621 / FGSC 9543 / NRRL 43880</strain>
    </source>
</reference>
<gene>
    <name evidence="1" type="ORF">RO3G_02666</name>
</gene>
<dbReference type="VEuPathDB" id="FungiDB:RO3G_02666"/>
<protein>
    <submittedName>
        <fullName evidence="1">Uncharacterized protein</fullName>
    </submittedName>
</protein>
<dbReference type="EMBL" id="CH476733">
    <property type="protein sequence ID" value="EIE77962.1"/>
    <property type="molecule type" value="Genomic_DNA"/>
</dbReference>
<name>I1BP32_RHIO9</name>
<dbReference type="Proteomes" id="UP000009138">
    <property type="component" value="Unassembled WGS sequence"/>
</dbReference>
<evidence type="ECO:0000313" key="2">
    <source>
        <dbReference type="Proteomes" id="UP000009138"/>
    </source>
</evidence>
<keyword evidence="2" id="KW-1185">Reference proteome</keyword>
<accession>I1BP32</accession>
<sequence>MRIFEVLEEGYFLGLSETRWINEREGWTSRRGPITSGLIRVKGSSLIMLELKAFQSISRSILSIVVNKALKHPNGLTVID</sequence>
<proteinExistence type="predicted"/>
<evidence type="ECO:0000313" key="1">
    <source>
        <dbReference type="EMBL" id="EIE77962.1"/>
    </source>
</evidence>
<organism evidence="1 2">
    <name type="scientific">Rhizopus delemar (strain RA 99-880 / ATCC MYA-4621 / FGSC 9543 / NRRL 43880)</name>
    <name type="common">Mucormycosis agent</name>
    <name type="synonym">Rhizopus arrhizus var. delemar</name>
    <dbReference type="NCBI Taxonomy" id="246409"/>
    <lineage>
        <taxon>Eukaryota</taxon>
        <taxon>Fungi</taxon>
        <taxon>Fungi incertae sedis</taxon>
        <taxon>Mucoromycota</taxon>
        <taxon>Mucoromycotina</taxon>
        <taxon>Mucoromycetes</taxon>
        <taxon>Mucorales</taxon>
        <taxon>Mucorineae</taxon>
        <taxon>Rhizopodaceae</taxon>
        <taxon>Rhizopus</taxon>
    </lineage>
</organism>
<dbReference type="InParanoid" id="I1BP32"/>
<dbReference type="AlphaFoldDB" id="I1BP32"/>
<dbReference type="RefSeq" id="XP_067513358.1">
    <property type="nucleotide sequence ID" value="XM_067657257.1"/>
</dbReference>